<dbReference type="InterPro" id="IPR029044">
    <property type="entry name" value="Nucleotide-diphossugar_trans"/>
</dbReference>
<feature type="domain" description="MobA-like NTP transferase" evidence="1">
    <location>
        <begin position="6"/>
        <end position="169"/>
    </location>
</feature>
<dbReference type="Pfam" id="PF12804">
    <property type="entry name" value="NTP_transf_3"/>
    <property type="match status" value="1"/>
</dbReference>
<dbReference type="GO" id="GO:0016779">
    <property type="term" value="F:nucleotidyltransferase activity"/>
    <property type="evidence" value="ECO:0007669"/>
    <property type="project" value="UniProtKB-ARBA"/>
</dbReference>
<dbReference type="SUPFAM" id="SSF53448">
    <property type="entry name" value="Nucleotide-diphospho-sugar transferases"/>
    <property type="match status" value="1"/>
</dbReference>
<dbReference type="PANTHER" id="PTHR43777">
    <property type="entry name" value="MOLYBDENUM COFACTOR CYTIDYLYLTRANSFERASE"/>
    <property type="match status" value="1"/>
</dbReference>
<name>A0A381PPE2_9ZZZZ</name>
<dbReference type="PANTHER" id="PTHR43777:SF1">
    <property type="entry name" value="MOLYBDENUM COFACTOR CYTIDYLYLTRANSFERASE"/>
    <property type="match status" value="1"/>
</dbReference>
<protein>
    <recommendedName>
        <fullName evidence="1">MobA-like NTP transferase domain-containing protein</fullName>
    </recommendedName>
</protein>
<organism evidence="2">
    <name type="scientific">marine metagenome</name>
    <dbReference type="NCBI Taxonomy" id="408172"/>
    <lineage>
        <taxon>unclassified sequences</taxon>
        <taxon>metagenomes</taxon>
        <taxon>ecological metagenomes</taxon>
    </lineage>
</organism>
<sequence length="199" mass="21900">MPGVWAILLAAGESSRMGQLKALLPWRHTSLIEHQLRSLLDAGVEQVVVVIGHDAERLKPIIEAVDGATWALNNDYLQGKTTSLKTGVIALSGEQVLDVLLLNVDQPRDPDTVRTLLERHQSSSYRITIPTHGGKGGHPILIAAELLPELADIEEESQGLKAVVRRHEDATERLELDDPSLLWDLNTPEQYQKAVDSGF</sequence>
<dbReference type="InterPro" id="IPR025877">
    <property type="entry name" value="MobA-like_NTP_Trfase"/>
</dbReference>
<gene>
    <name evidence="2" type="ORF">METZ01_LOCUS21654</name>
</gene>
<accession>A0A381PPE2</accession>
<dbReference type="AlphaFoldDB" id="A0A381PPE2"/>
<dbReference type="EMBL" id="UINC01001043">
    <property type="protein sequence ID" value="SUZ68800.1"/>
    <property type="molecule type" value="Genomic_DNA"/>
</dbReference>
<evidence type="ECO:0000313" key="2">
    <source>
        <dbReference type="EMBL" id="SUZ68800.1"/>
    </source>
</evidence>
<reference evidence="2" key="1">
    <citation type="submission" date="2018-05" db="EMBL/GenBank/DDBJ databases">
        <authorList>
            <person name="Lanie J.A."/>
            <person name="Ng W.-L."/>
            <person name="Kazmierczak K.M."/>
            <person name="Andrzejewski T.M."/>
            <person name="Davidsen T.M."/>
            <person name="Wayne K.J."/>
            <person name="Tettelin H."/>
            <person name="Glass J.I."/>
            <person name="Rusch D."/>
            <person name="Podicherti R."/>
            <person name="Tsui H.-C.T."/>
            <person name="Winkler M.E."/>
        </authorList>
    </citation>
    <scope>NUCLEOTIDE SEQUENCE</scope>
</reference>
<dbReference type="Gene3D" id="3.90.550.10">
    <property type="entry name" value="Spore Coat Polysaccharide Biosynthesis Protein SpsA, Chain A"/>
    <property type="match status" value="1"/>
</dbReference>
<dbReference type="CDD" id="cd04182">
    <property type="entry name" value="GT_2_like_f"/>
    <property type="match status" value="1"/>
</dbReference>
<evidence type="ECO:0000259" key="1">
    <source>
        <dbReference type="Pfam" id="PF12804"/>
    </source>
</evidence>
<proteinExistence type="predicted"/>